<evidence type="ECO:0000313" key="4">
    <source>
        <dbReference type="Proteomes" id="UP001139333"/>
    </source>
</evidence>
<dbReference type="PANTHER" id="PTHR21600:SF89">
    <property type="entry name" value="RIBOSOMAL LARGE SUBUNIT PSEUDOURIDINE SYNTHASE A"/>
    <property type="match status" value="1"/>
</dbReference>
<dbReference type="PROSITE" id="PS01129">
    <property type="entry name" value="PSI_RLU"/>
    <property type="match status" value="1"/>
</dbReference>
<evidence type="ECO:0000256" key="1">
    <source>
        <dbReference type="SAM" id="MobiDB-lite"/>
    </source>
</evidence>
<dbReference type="InterPro" id="IPR050188">
    <property type="entry name" value="RluA_PseudoU_synthase"/>
</dbReference>
<dbReference type="PANTHER" id="PTHR21600">
    <property type="entry name" value="MITOCHONDRIAL RNA PSEUDOURIDINE SYNTHASE"/>
    <property type="match status" value="1"/>
</dbReference>
<gene>
    <name evidence="3" type="ORF">L2672_04570</name>
</gene>
<dbReference type="GO" id="GO:0000455">
    <property type="term" value="P:enzyme-directed rRNA pseudouridine synthesis"/>
    <property type="evidence" value="ECO:0007669"/>
    <property type="project" value="TreeGrafter"/>
</dbReference>
<dbReference type="RefSeq" id="WP_248994645.1">
    <property type="nucleotide sequence ID" value="NZ_JAKIKP010000002.1"/>
</dbReference>
<dbReference type="Proteomes" id="UP001139333">
    <property type="component" value="Unassembled WGS sequence"/>
</dbReference>
<name>A0A9X1ZJ80_9GAMM</name>
<feature type="domain" description="Pseudouridine synthase RsuA/RluA-like" evidence="2">
    <location>
        <begin position="372"/>
        <end position="520"/>
    </location>
</feature>
<evidence type="ECO:0000313" key="3">
    <source>
        <dbReference type="EMBL" id="MCL1141972.1"/>
    </source>
</evidence>
<dbReference type="Pfam" id="PF00849">
    <property type="entry name" value="PseudoU_synth_2"/>
    <property type="match status" value="1"/>
</dbReference>
<dbReference type="InterPro" id="IPR006145">
    <property type="entry name" value="PsdUridine_synth_RsuA/RluA"/>
</dbReference>
<dbReference type="InterPro" id="IPR020103">
    <property type="entry name" value="PsdUridine_synth_cat_dom_sf"/>
</dbReference>
<keyword evidence="4" id="KW-1185">Reference proteome</keyword>
<proteinExistence type="predicted"/>
<evidence type="ECO:0000259" key="2">
    <source>
        <dbReference type="Pfam" id="PF00849"/>
    </source>
</evidence>
<feature type="region of interest" description="Disordered" evidence="1">
    <location>
        <begin position="168"/>
        <end position="189"/>
    </location>
</feature>
<dbReference type="AlphaFoldDB" id="A0A9X1ZJ80"/>
<dbReference type="GO" id="GO:0009982">
    <property type="term" value="F:pseudouridine synthase activity"/>
    <property type="evidence" value="ECO:0007669"/>
    <property type="project" value="InterPro"/>
</dbReference>
<dbReference type="SUPFAM" id="SSF55120">
    <property type="entry name" value="Pseudouridine synthase"/>
    <property type="match status" value="1"/>
</dbReference>
<dbReference type="Gene3D" id="3.30.2350.10">
    <property type="entry name" value="Pseudouridine synthase"/>
    <property type="match status" value="1"/>
</dbReference>
<dbReference type="InterPro" id="IPR006224">
    <property type="entry name" value="PsdUridine_synth_RluA-like_CS"/>
</dbReference>
<sequence length="568" mass="65018">MRSFDPCFIPFYDSIAHHQLPTRFTFPFYYQPAPICQQAALQLQQELLQNNPWQHNFGLDDNHDKSMIIGKMFGVLVVKNTEGTIGFLASFSGKLADQNHHSPFVPPVFDMLTKDSFFSIENKQINEINQLITKQEQDPELQQLTTMLAEQQQQAELELAQYRQHIVDSRKQRKQQRQQAEAALNNGQMSASEYKSLSIELSRQSVQQKNQQTLLKQQWSDKTQAISMQLHKLTHSINALKKQRKQLSSQLQKKLFSQYKFLNIKGESKDLNDIFNNSPSALPPAGAGECAAPKLLQYAFEQHYQPIAMAEFWWGASPKSEVKQHKNYYPACHSKCRPILAHMLAGLDVDPDPLLVNTAANKTIDIIYQDAHLAIINKPAEMLSVMGKNVTDSVQTRMKQKFPNATGPLIVHRLDMSTSGLMVIALTKEANKALQQQFINRTVKKRYIALVDGIVRQPSGVIDLPLRVDLNDRPKQLVCFEHGKPALTEWQRYRQVNHQTLLHLYPKTGRTHQLRMHCAHQQGLAMPIWGDDLYGKQANRLHLHAGFIGFMHPQTQQWVEFEVAADFE</sequence>
<dbReference type="EMBL" id="JAKIKP010000002">
    <property type="protein sequence ID" value="MCL1141972.1"/>
    <property type="molecule type" value="Genomic_DNA"/>
</dbReference>
<dbReference type="CDD" id="cd02869">
    <property type="entry name" value="PseudoU_synth_RluA_like"/>
    <property type="match status" value="1"/>
</dbReference>
<accession>A0A9X1ZJ80</accession>
<dbReference type="GO" id="GO:0140098">
    <property type="term" value="F:catalytic activity, acting on RNA"/>
    <property type="evidence" value="ECO:0007669"/>
    <property type="project" value="UniProtKB-ARBA"/>
</dbReference>
<reference evidence="3" key="1">
    <citation type="submission" date="2022-01" db="EMBL/GenBank/DDBJ databases">
        <title>Whole genome-based taxonomy of the Shewanellaceae.</title>
        <authorList>
            <person name="Martin-Rodriguez A.J."/>
        </authorList>
    </citation>
    <scope>NUCLEOTIDE SEQUENCE</scope>
    <source>
        <strain evidence="3">DSM 16422</strain>
    </source>
</reference>
<comment type="caution">
    <text evidence="3">The sequence shown here is derived from an EMBL/GenBank/DDBJ whole genome shotgun (WGS) entry which is preliminary data.</text>
</comment>
<dbReference type="GO" id="GO:0003723">
    <property type="term" value="F:RNA binding"/>
    <property type="evidence" value="ECO:0007669"/>
    <property type="project" value="InterPro"/>
</dbReference>
<organism evidence="3 4">
    <name type="scientific">Shewanella gaetbuli</name>
    <dbReference type="NCBI Taxonomy" id="220752"/>
    <lineage>
        <taxon>Bacteria</taxon>
        <taxon>Pseudomonadati</taxon>
        <taxon>Pseudomonadota</taxon>
        <taxon>Gammaproteobacteria</taxon>
        <taxon>Alteromonadales</taxon>
        <taxon>Shewanellaceae</taxon>
        <taxon>Shewanella</taxon>
    </lineage>
</organism>
<protein>
    <submittedName>
        <fullName evidence="3">RluA family pseudouridine synthase</fullName>
    </submittedName>
</protein>